<dbReference type="Proteomes" id="UP001589776">
    <property type="component" value="Unassembled WGS sequence"/>
</dbReference>
<evidence type="ECO:0008006" key="3">
    <source>
        <dbReference type="Google" id="ProtNLM"/>
    </source>
</evidence>
<proteinExistence type="predicted"/>
<gene>
    <name evidence="1" type="ORF">ACFFK0_27825</name>
</gene>
<organism evidence="1 2">
    <name type="scientific">Paenibacillus chartarius</name>
    <dbReference type="NCBI Taxonomy" id="747481"/>
    <lineage>
        <taxon>Bacteria</taxon>
        <taxon>Bacillati</taxon>
        <taxon>Bacillota</taxon>
        <taxon>Bacilli</taxon>
        <taxon>Bacillales</taxon>
        <taxon>Paenibacillaceae</taxon>
        <taxon>Paenibacillus</taxon>
    </lineage>
</organism>
<dbReference type="EMBL" id="JBHLWN010000111">
    <property type="protein sequence ID" value="MFC0216211.1"/>
    <property type="molecule type" value="Genomic_DNA"/>
</dbReference>
<dbReference type="RefSeq" id="WP_377474160.1">
    <property type="nucleotide sequence ID" value="NZ_JBHLWN010000111.1"/>
</dbReference>
<accession>A0ABV6DU67</accession>
<reference evidence="1 2" key="1">
    <citation type="submission" date="2024-09" db="EMBL/GenBank/DDBJ databases">
        <authorList>
            <person name="Sun Q."/>
            <person name="Mori K."/>
        </authorList>
    </citation>
    <scope>NUCLEOTIDE SEQUENCE [LARGE SCALE GENOMIC DNA]</scope>
    <source>
        <strain evidence="1 2">CCM 7759</strain>
    </source>
</reference>
<keyword evidence="2" id="KW-1185">Reference proteome</keyword>
<evidence type="ECO:0000313" key="2">
    <source>
        <dbReference type="Proteomes" id="UP001589776"/>
    </source>
</evidence>
<evidence type="ECO:0000313" key="1">
    <source>
        <dbReference type="EMBL" id="MFC0216211.1"/>
    </source>
</evidence>
<protein>
    <recommendedName>
        <fullName evidence="3">Transposase</fullName>
    </recommendedName>
</protein>
<sequence>MIDNTPDNHIEAMTGDEVEVDGVYVNEAGREEILHRGEKFPGDLTLGRTTWKMVGFALNEENVEHIKRDNTDPRTQVYIGR</sequence>
<name>A0ABV6DU67_9BACL</name>
<comment type="caution">
    <text evidence="1">The sequence shown here is derived from an EMBL/GenBank/DDBJ whole genome shotgun (WGS) entry which is preliminary data.</text>
</comment>